<accession>A0A221S2K3</accession>
<dbReference type="SUPFAM" id="SSF50129">
    <property type="entry name" value="GroES-like"/>
    <property type="match status" value="1"/>
</dbReference>
<dbReference type="CDD" id="cd00320">
    <property type="entry name" value="cpn10"/>
    <property type="match status" value="1"/>
</dbReference>
<evidence type="ECO:0000256" key="1">
    <source>
        <dbReference type="ARBA" id="ARBA00023186"/>
    </source>
</evidence>
<sequence>MAEAAEKTEMPNLDKILGNYINDPDITPPTGSALDRLPEPTGWRMVVWPIVPKKKTDGGVWLPDSTVDKEKYASVCSKVLKMGPLCFRDPDKFGDSDPWCKIGDYVITARYSGSRFKIDGAELRIINDDEILAVVQDPNDIKHA</sequence>
<evidence type="ECO:0000313" key="2">
    <source>
        <dbReference type="EMBL" id="ASN63128.1"/>
    </source>
</evidence>
<dbReference type="GO" id="GO:0044183">
    <property type="term" value="F:protein folding chaperone"/>
    <property type="evidence" value="ECO:0007669"/>
    <property type="project" value="InterPro"/>
</dbReference>
<dbReference type="InterPro" id="IPR020818">
    <property type="entry name" value="Chaperonin_GroES"/>
</dbReference>
<dbReference type="Gene3D" id="2.30.33.40">
    <property type="entry name" value="GroES chaperonin"/>
    <property type="match status" value="1"/>
</dbReference>
<dbReference type="InterPro" id="IPR011032">
    <property type="entry name" value="GroES-like_sf"/>
</dbReference>
<dbReference type="EMBL" id="KU970534">
    <property type="protein sequence ID" value="ASN63128.1"/>
    <property type="molecule type" value="Genomic_DNA"/>
</dbReference>
<protein>
    <submittedName>
        <fullName evidence="2">Co-chaperonin GroES</fullName>
    </submittedName>
</protein>
<dbReference type="GO" id="GO:0005524">
    <property type="term" value="F:ATP binding"/>
    <property type="evidence" value="ECO:0007669"/>
    <property type="project" value="InterPro"/>
</dbReference>
<reference evidence="2" key="1">
    <citation type="submission" date="2016-03" db="EMBL/GenBank/DDBJ databases">
        <title>Novel chaperonins are prevalent in the virioplankton and link to viral biology and ecology.</title>
        <authorList>
            <person name="Marine R.L."/>
            <person name="Nasko D.J."/>
            <person name="Polson S.W."/>
            <person name="Wommack K.E."/>
        </authorList>
    </citation>
    <scope>NUCLEOTIDE SEQUENCE</scope>
</reference>
<keyword evidence="1" id="KW-0143">Chaperone</keyword>
<proteinExistence type="predicted"/>
<dbReference type="InterPro" id="IPR037124">
    <property type="entry name" value="Chaperonin_GroES_sf"/>
</dbReference>
<name>A0A221S2K3_9VIRU</name>
<gene>
    <name evidence="2" type="primary">groES</name>
</gene>
<dbReference type="Pfam" id="PF00166">
    <property type="entry name" value="Cpn10"/>
    <property type="match status" value="1"/>
</dbReference>
<dbReference type="SMART" id="SM00883">
    <property type="entry name" value="Cpn10"/>
    <property type="match status" value="1"/>
</dbReference>
<organism evidence="2">
    <name type="scientific">uncultured virus</name>
    <dbReference type="NCBI Taxonomy" id="340016"/>
    <lineage>
        <taxon>Viruses</taxon>
        <taxon>environmental samples</taxon>
    </lineage>
</organism>